<organism evidence="1 2">
    <name type="scientific">Bradyrhizobium stylosanthis</name>
    <dbReference type="NCBI Taxonomy" id="1803665"/>
    <lineage>
        <taxon>Bacteria</taxon>
        <taxon>Pseudomonadati</taxon>
        <taxon>Pseudomonadota</taxon>
        <taxon>Alphaproteobacteria</taxon>
        <taxon>Hyphomicrobiales</taxon>
        <taxon>Nitrobacteraceae</taxon>
        <taxon>Bradyrhizobium</taxon>
    </lineage>
</organism>
<gene>
    <name evidence="1" type="ORF">FBZ96_107444</name>
</gene>
<sequence>MIEKFCRPALPESLVNKAKESLELTKGAHAACEQFRLTAKSVSEQPLDEETLFLLAASILEKREQAPGAAGNLAATEKMAQARRVFLRAVVLNLRDAGSEKSLKEVLEECLVGVDGLDRITLTMQANLLAAQQKQLRITAEILPAIAYLSLIVRGLFYAVVIGKVGGKLERDLVNQKVMEVATEASWKVLGVVPGVSDLIDIVRAIISLCNALRDKEGHIDAVLEQIKSAQEYVNAYLDVMTLWIQVARPVQDAFVTSMNAFDPD</sequence>
<reference evidence="1 2" key="1">
    <citation type="submission" date="2019-06" db="EMBL/GenBank/DDBJ databases">
        <title>Genomic Encyclopedia of Type Strains, Phase IV (KMG-V): Genome sequencing to study the core and pangenomes of soil and plant-associated prokaryotes.</title>
        <authorList>
            <person name="Whitman W."/>
        </authorList>
    </citation>
    <scope>NUCLEOTIDE SEQUENCE [LARGE SCALE GENOMIC DNA]</scope>
    <source>
        <strain evidence="1 2">BR 510</strain>
    </source>
</reference>
<name>A0A560DGL4_9BRAD</name>
<evidence type="ECO:0000313" key="2">
    <source>
        <dbReference type="Proteomes" id="UP000319949"/>
    </source>
</evidence>
<accession>A0A560DGL4</accession>
<keyword evidence="2" id="KW-1185">Reference proteome</keyword>
<dbReference type="EMBL" id="VITK01000007">
    <property type="protein sequence ID" value="TWA96249.1"/>
    <property type="molecule type" value="Genomic_DNA"/>
</dbReference>
<dbReference type="Proteomes" id="UP000319949">
    <property type="component" value="Unassembled WGS sequence"/>
</dbReference>
<comment type="caution">
    <text evidence="1">The sequence shown here is derived from an EMBL/GenBank/DDBJ whole genome shotgun (WGS) entry which is preliminary data.</text>
</comment>
<protein>
    <submittedName>
        <fullName evidence="1">Uncharacterized protein</fullName>
    </submittedName>
</protein>
<evidence type="ECO:0000313" key="1">
    <source>
        <dbReference type="EMBL" id="TWA96249.1"/>
    </source>
</evidence>
<dbReference type="AlphaFoldDB" id="A0A560DGL4"/>
<proteinExistence type="predicted"/>